<evidence type="ECO:0000313" key="1">
    <source>
        <dbReference type="EMBL" id="GLY74123.1"/>
    </source>
</evidence>
<reference evidence="1" key="1">
    <citation type="submission" date="2023-03" db="EMBL/GenBank/DDBJ databases">
        <title>Actinoallomurus iriomotensis NBRC 103681.</title>
        <authorList>
            <person name="Ichikawa N."/>
            <person name="Sato H."/>
            <person name="Tonouchi N."/>
        </authorList>
    </citation>
    <scope>NUCLEOTIDE SEQUENCE</scope>
    <source>
        <strain evidence="1">NBRC 103681</strain>
    </source>
</reference>
<accession>A0A9W6VJJ1</accession>
<dbReference type="EMBL" id="BSTJ01000002">
    <property type="protein sequence ID" value="GLY74123.1"/>
    <property type="molecule type" value="Genomic_DNA"/>
</dbReference>
<protein>
    <submittedName>
        <fullName evidence="1">Uncharacterized protein</fullName>
    </submittedName>
</protein>
<sequence length="164" mass="17997">MTSFRLDEEAARDWVTGLIIAYELAGLNGGDDDSDFDSDFASTPQLGMDWRPREPGQEDAVAALVRCAQKQPGILVPAQNAEVAIEFVDDGDDWSYRFLFQVRAPVPVTLISPPREVYRIGEDRAFGVDAAIGVLREAASAAAALQERLEAFVEASTRVRRPAR</sequence>
<dbReference type="AlphaFoldDB" id="A0A9W6VJJ1"/>
<organism evidence="1 2">
    <name type="scientific">Actinoallomurus iriomotensis</name>
    <dbReference type="NCBI Taxonomy" id="478107"/>
    <lineage>
        <taxon>Bacteria</taxon>
        <taxon>Bacillati</taxon>
        <taxon>Actinomycetota</taxon>
        <taxon>Actinomycetes</taxon>
        <taxon>Streptosporangiales</taxon>
        <taxon>Thermomonosporaceae</taxon>
        <taxon>Actinoallomurus</taxon>
    </lineage>
</organism>
<comment type="caution">
    <text evidence="1">The sequence shown here is derived from an EMBL/GenBank/DDBJ whole genome shotgun (WGS) entry which is preliminary data.</text>
</comment>
<name>A0A9W6VJJ1_9ACTN</name>
<proteinExistence type="predicted"/>
<gene>
    <name evidence="1" type="ORF">Airi01_023900</name>
</gene>
<evidence type="ECO:0000313" key="2">
    <source>
        <dbReference type="Proteomes" id="UP001165135"/>
    </source>
</evidence>
<dbReference type="Proteomes" id="UP001165135">
    <property type="component" value="Unassembled WGS sequence"/>
</dbReference>